<organism evidence="4 5">
    <name type="scientific">Nitrosomonas mobilis</name>
    <dbReference type="NCBI Taxonomy" id="51642"/>
    <lineage>
        <taxon>Bacteria</taxon>
        <taxon>Pseudomonadati</taxon>
        <taxon>Pseudomonadota</taxon>
        <taxon>Betaproteobacteria</taxon>
        <taxon>Nitrosomonadales</taxon>
        <taxon>Nitrosomonadaceae</taxon>
        <taxon>Nitrosomonas</taxon>
    </lineage>
</organism>
<dbReference type="CDD" id="cd02523">
    <property type="entry name" value="PC_cytidylyltransferase"/>
    <property type="match status" value="1"/>
</dbReference>
<evidence type="ECO:0000313" key="4">
    <source>
        <dbReference type="EMBL" id="SCZ85647.1"/>
    </source>
</evidence>
<dbReference type="PANTHER" id="PTHR43584">
    <property type="entry name" value="NUCLEOTIDYL TRANSFERASE"/>
    <property type="match status" value="1"/>
</dbReference>
<proteinExistence type="predicted"/>
<keyword evidence="1 4" id="KW-0808">Transferase</keyword>
<evidence type="ECO:0000256" key="1">
    <source>
        <dbReference type="ARBA" id="ARBA00022679"/>
    </source>
</evidence>
<gene>
    <name evidence="4" type="ORF">NSMM_400125</name>
</gene>
<dbReference type="Pfam" id="PF00483">
    <property type="entry name" value="NTP_transferase"/>
    <property type="match status" value="1"/>
</dbReference>
<dbReference type="SUPFAM" id="SSF53448">
    <property type="entry name" value="Nucleotide-diphospho-sugar transferases"/>
    <property type="match status" value="1"/>
</dbReference>
<protein>
    <submittedName>
        <fullName evidence="4">Nucleotidyl transferase</fullName>
    </submittedName>
</protein>
<evidence type="ECO:0000256" key="2">
    <source>
        <dbReference type="ARBA" id="ARBA00022695"/>
    </source>
</evidence>
<dbReference type="InterPro" id="IPR029044">
    <property type="entry name" value="Nucleotide-diphossugar_trans"/>
</dbReference>
<dbReference type="AlphaFoldDB" id="A0A1G5SF90"/>
<evidence type="ECO:0000313" key="5">
    <source>
        <dbReference type="Proteomes" id="UP000198729"/>
    </source>
</evidence>
<reference evidence="4 5" key="1">
    <citation type="submission" date="2016-10" db="EMBL/GenBank/DDBJ databases">
        <authorList>
            <person name="de Groot N.N."/>
        </authorList>
    </citation>
    <scope>NUCLEOTIDE SEQUENCE [LARGE SCALE GENOMIC DNA]</scope>
    <source>
        <strain evidence="4">1</strain>
    </source>
</reference>
<dbReference type="InterPro" id="IPR005835">
    <property type="entry name" value="NTP_transferase_dom"/>
</dbReference>
<accession>A0A1G5SF90</accession>
<evidence type="ECO:0000259" key="3">
    <source>
        <dbReference type="Pfam" id="PF00483"/>
    </source>
</evidence>
<dbReference type="EMBL" id="FMWO01000048">
    <property type="protein sequence ID" value="SCZ85647.1"/>
    <property type="molecule type" value="Genomic_DNA"/>
</dbReference>
<dbReference type="STRING" id="51642.NSMM_400125"/>
<dbReference type="InterPro" id="IPR050065">
    <property type="entry name" value="GlmU-like"/>
</dbReference>
<feature type="domain" description="Nucleotidyl transferase" evidence="3">
    <location>
        <begin position="4"/>
        <end position="115"/>
    </location>
</feature>
<dbReference type="RefSeq" id="WP_176753887.1">
    <property type="nucleotide sequence ID" value="NZ_FMWO01000048.1"/>
</dbReference>
<dbReference type="GO" id="GO:0016779">
    <property type="term" value="F:nucleotidyltransferase activity"/>
    <property type="evidence" value="ECO:0007669"/>
    <property type="project" value="UniProtKB-KW"/>
</dbReference>
<keyword evidence="2" id="KW-0548">Nucleotidyltransferase</keyword>
<dbReference type="PANTHER" id="PTHR43584:SF8">
    <property type="entry name" value="N-ACETYLMURAMATE ALPHA-1-PHOSPHATE URIDYLYLTRANSFERASE"/>
    <property type="match status" value="1"/>
</dbReference>
<name>A0A1G5SF90_9PROT</name>
<dbReference type="Proteomes" id="UP000198729">
    <property type="component" value="Unassembled WGS sequence"/>
</dbReference>
<keyword evidence="5" id="KW-1185">Reference proteome</keyword>
<dbReference type="Gene3D" id="3.90.550.10">
    <property type="entry name" value="Spore Coat Polysaccharide Biosynthesis Protein SpsA, Chain A"/>
    <property type="match status" value="1"/>
</dbReference>
<sequence>MLRKAIILSAGQGRRLLPLTESTPKCLLSVSGKPVVAWQIDALLAAGIDEIVVVGGFQIDQIEKLLSERYRSIPGVKVKFNPFYEVADNLASCWITRQEMNTDFLLLNGDTLIDNVLLAGVLNNSVSPIMLCIDFKDKFDEDDMKVQLGANGQVRQVSKKLSAVETDAESIGLIRFSGEGASVFHAAVEKALRDPANLRSWYLAIINQLAETGMVGSHSVAGCRWCEIDYLHDLQKAREYFSMEGHLLQEHDTLVSGVHHKTIRL</sequence>